<comment type="caution">
    <text evidence="1">The sequence shown here is derived from an EMBL/GenBank/DDBJ whole genome shotgun (WGS) entry which is preliminary data.</text>
</comment>
<name>A0A5B0RRD7_PUCGR</name>
<reference evidence="1 2" key="1">
    <citation type="submission" date="2019-05" db="EMBL/GenBank/DDBJ databases">
        <title>Emergence of the Ug99 lineage of the wheat stem rust pathogen through somatic hybridization.</title>
        <authorList>
            <person name="Li F."/>
            <person name="Upadhyaya N.M."/>
            <person name="Sperschneider J."/>
            <person name="Matny O."/>
            <person name="Nguyen-Phuc H."/>
            <person name="Mago R."/>
            <person name="Raley C."/>
            <person name="Miller M.E."/>
            <person name="Silverstein K.A.T."/>
            <person name="Henningsen E."/>
            <person name="Hirsch C.D."/>
            <person name="Visser B."/>
            <person name="Pretorius Z.A."/>
            <person name="Steffenson B.J."/>
            <person name="Schwessinger B."/>
            <person name="Dodds P.N."/>
            <person name="Figueroa M."/>
        </authorList>
    </citation>
    <scope>NUCLEOTIDE SEQUENCE [LARGE SCALE GENOMIC DNA]</scope>
    <source>
        <strain evidence="1 2">Ug99</strain>
    </source>
</reference>
<accession>A0A5B0RRD7</accession>
<dbReference type="Proteomes" id="UP000325313">
    <property type="component" value="Unassembled WGS sequence"/>
</dbReference>
<evidence type="ECO:0000313" key="1">
    <source>
        <dbReference type="EMBL" id="KAA1128556.1"/>
    </source>
</evidence>
<dbReference type="EMBL" id="VDEP01000141">
    <property type="protein sequence ID" value="KAA1128556.1"/>
    <property type="molecule type" value="Genomic_DNA"/>
</dbReference>
<gene>
    <name evidence="1" type="ORF">PGTUg99_024904</name>
</gene>
<dbReference type="AlphaFoldDB" id="A0A5B0RRD7"/>
<proteinExistence type="predicted"/>
<sequence length="60" mass="6264">MRFQLSSTFNMALNQSTLSVAAALAGSDNDDAQLADLAADLASQVDPVGPTSAQKTKRRP</sequence>
<protein>
    <submittedName>
        <fullName evidence="1">Uncharacterized protein</fullName>
    </submittedName>
</protein>
<evidence type="ECO:0000313" key="2">
    <source>
        <dbReference type="Proteomes" id="UP000325313"/>
    </source>
</evidence>
<organism evidence="1 2">
    <name type="scientific">Puccinia graminis f. sp. tritici</name>
    <dbReference type="NCBI Taxonomy" id="56615"/>
    <lineage>
        <taxon>Eukaryota</taxon>
        <taxon>Fungi</taxon>
        <taxon>Dikarya</taxon>
        <taxon>Basidiomycota</taxon>
        <taxon>Pucciniomycotina</taxon>
        <taxon>Pucciniomycetes</taxon>
        <taxon>Pucciniales</taxon>
        <taxon>Pucciniaceae</taxon>
        <taxon>Puccinia</taxon>
    </lineage>
</organism>